<dbReference type="PATRIC" id="fig|1121098.3.peg.825"/>
<keyword evidence="6" id="KW-1278">Translocase</keyword>
<feature type="transmembrane region" description="Helical" evidence="7">
    <location>
        <begin position="12"/>
        <end position="29"/>
    </location>
</feature>
<keyword evidence="4 6" id="KW-0288">FMN</keyword>
<dbReference type="GO" id="GO:0009055">
    <property type="term" value="F:electron transfer activity"/>
    <property type="evidence" value="ECO:0007669"/>
    <property type="project" value="InterPro"/>
</dbReference>
<keyword evidence="6" id="KW-1003">Cell membrane</keyword>
<dbReference type="GO" id="GO:0022900">
    <property type="term" value="P:electron transport chain"/>
    <property type="evidence" value="ECO:0007669"/>
    <property type="project" value="UniProtKB-UniRule"/>
</dbReference>
<keyword evidence="6 7" id="KW-0472">Membrane</keyword>
<dbReference type="PANTHER" id="PTHR36118">
    <property type="entry name" value="ION-TRANSLOCATING OXIDOREDUCTASE COMPLEX SUBUNIT G"/>
    <property type="match status" value="1"/>
</dbReference>
<dbReference type="EC" id="7.-.-.-" evidence="6"/>
<comment type="subcellular location">
    <subcellularLocation>
        <location evidence="6">Cell membrane</location>
        <topology evidence="6">Single-pass membrane protein</topology>
    </subcellularLocation>
</comment>
<dbReference type="HOGENOM" id="CLU_077882_1_1_10"/>
<evidence type="ECO:0000256" key="5">
    <source>
        <dbReference type="ARBA" id="ARBA00022982"/>
    </source>
</evidence>
<comment type="function">
    <text evidence="6">Part of a membrane-bound complex that couples electron transfer with translocation of ions across the membrane.</text>
</comment>
<reference evidence="9 10" key="1">
    <citation type="submission" date="2013-04" db="EMBL/GenBank/DDBJ databases">
        <title>The Genome Sequence of Bacteroides massiliensis DSM 17679.</title>
        <authorList>
            <consortium name="The Broad Institute Genomics Platform"/>
            <person name="Earl A."/>
            <person name="Ward D."/>
            <person name="Feldgarden M."/>
            <person name="Gevers D."/>
            <person name="Martens E."/>
            <person name="Fenner L."/>
            <person name="Roux V."/>
            <person name="Mallet M.N."/>
            <person name="Raoult D."/>
            <person name="Walker B."/>
            <person name="Young S."/>
            <person name="Zeng Q."/>
            <person name="Gargeya S."/>
            <person name="Fitzgerald M."/>
            <person name="Haas B."/>
            <person name="Abouelleil A."/>
            <person name="Allen A.W."/>
            <person name="Alvarado L."/>
            <person name="Arachchi H.M."/>
            <person name="Berlin A.M."/>
            <person name="Chapman S.B."/>
            <person name="Gainer-Dewar J."/>
            <person name="Goldberg J."/>
            <person name="Griggs A."/>
            <person name="Gujja S."/>
            <person name="Hansen M."/>
            <person name="Howarth C."/>
            <person name="Imamovic A."/>
            <person name="Ireland A."/>
            <person name="Larimer J."/>
            <person name="McCowan C."/>
            <person name="Murphy C."/>
            <person name="Pearson M."/>
            <person name="Poon T.W."/>
            <person name="Priest M."/>
            <person name="Roberts A."/>
            <person name="Saif S."/>
            <person name="Shea T."/>
            <person name="Sisk P."/>
            <person name="Sykes S."/>
            <person name="Wortman J."/>
            <person name="Nusbaum C."/>
            <person name="Birren B."/>
        </authorList>
    </citation>
    <scope>NUCLEOTIDE SEQUENCE [LARGE SCALE GENOMIC DNA]</scope>
    <source>
        <strain evidence="10">B84634 / Timone 84634 / DSM 17679 / JCM 13223</strain>
    </source>
</reference>
<feature type="domain" description="FMN-binding" evidence="8">
    <location>
        <begin position="96"/>
        <end position="186"/>
    </location>
</feature>
<dbReference type="STRING" id="1121098.HMPREF1534_00809"/>
<dbReference type="eggNOG" id="COG4659">
    <property type="taxonomic scope" value="Bacteria"/>
</dbReference>
<dbReference type="GO" id="GO:0005886">
    <property type="term" value="C:plasma membrane"/>
    <property type="evidence" value="ECO:0007669"/>
    <property type="project" value="UniProtKB-SubCell"/>
</dbReference>
<dbReference type="InterPro" id="IPR007329">
    <property type="entry name" value="FMN-bd"/>
</dbReference>
<comment type="similarity">
    <text evidence="6">Belongs to the RnfG family.</text>
</comment>
<dbReference type="HAMAP" id="MF_00479">
    <property type="entry name" value="RsxG_RnfG"/>
    <property type="match status" value="1"/>
</dbReference>
<comment type="caution">
    <text evidence="9">The sequence shown here is derived from an EMBL/GenBank/DDBJ whole genome shotgun (WGS) entry which is preliminary data.</text>
</comment>
<gene>
    <name evidence="6" type="primary">rnfG</name>
    <name evidence="9" type="ORF">HMPREF1534_00809</name>
</gene>
<sequence>MKKLESSLKNMVIVLTGVTVVAGALLGYVNELTKEPIAQANAKALSDAIAIVVPGFDNNPAEAPETIELEGATYKIYKATKGGEFIGAAVESSANGFGGALNVLVGFDKDGNIIDYSLLSHAETPGLGSKAADWFKKGGKGDITGMNPGQKALTVSKDGGQVDAITASTITSRAFLQAVNNAYVAYSGQQVDGASGATQQVSATVEKDTTACSGTLCKEGQTCDAKCDSCKVACGEKCDSVNCKKANCANVDCKKAECPNKDCKNKK</sequence>
<evidence type="ECO:0000313" key="10">
    <source>
        <dbReference type="Proteomes" id="UP000017831"/>
    </source>
</evidence>
<keyword evidence="10" id="KW-1185">Reference proteome</keyword>
<dbReference type="EMBL" id="AQHY01000009">
    <property type="protein sequence ID" value="EOA56998.1"/>
    <property type="molecule type" value="Genomic_DNA"/>
</dbReference>
<dbReference type="AlphaFoldDB" id="U6RP59"/>
<keyword evidence="6 7" id="KW-0812">Transmembrane</keyword>
<dbReference type="GeneID" id="60063148"/>
<evidence type="ECO:0000256" key="2">
    <source>
        <dbReference type="ARBA" id="ARBA00022553"/>
    </source>
</evidence>
<keyword evidence="5 6" id="KW-0249">Electron transport</keyword>
<evidence type="ECO:0000256" key="7">
    <source>
        <dbReference type="SAM" id="Phobius"/>
    </source>
</evidence>
<evidence type="ECO:0000256" key="4">
    <source>
        <dbReference type="ARBA" id="ARBA00022643"/>
    </source>
</evidence>
<dbReference type="GO" id="GO:0010181">
    <property type="term" value="F:FMN binding"/>
    <property type="evidence" value="ECO:0007669"/>
    <property type="project" value="InterPro"/>
</dbReference>
<keyword evidence="1 6" id="KW-0813">Transport</keyword>
<name>U6RP59_9BACT</name>
<keyword evidence="2 6" id="KW-0597">Phosphoprotein</keyword>
<evidence type="ECO:0000313" key="9">
    <source>
        <dbReference type="EMBL" id="EOA56998.1"/>
    </source>
</evidence>
<keyword evidence="6 7" id="KW-1133">Transmembrane helix</keyword>
<proteinExistence type="inferred from homology"/>
<comment type="cofactor">
    <cofactor evidence="6">
        <name>FMN</name>
        <dbReference type="ChEBI" id="CHEBI:58210"/>
    </cofactor>
</comment>
<accession>U6RP59</accession>
<feature type="modified residue" description="FMN phosphoryl threonine" evidence="6">
    <location>
        <position position="169"/>
    </location>
</feature>
<comment type="subunit">
    <text evidence="6">The complex is composed of six subunits: RnfA, RnfB, RnfC, RnfD, RnfE and RnfG.</text>
</comment>
<dbReference type="SMART" id="SM00900">
    <property type="entry name" value="FMN_bind"/>
    <property type="match status" value="1"/>
</dbReference>
<dbReference type="OrthoDB" id="9794010at2"/>
<dbReference type="InterPro" id="IPR010209">
    <property type="entry name" value="Ion_transpt_RnfG/RsxG"/>
</dbReference>
<dbReference type="Pfam" id="PF04205">
    <property type="entry name" value="FMN_bind"/>
    <property type="match status" value="1"/>
</dbReference>
<evidence type="ECO:0000256" key="3">
    <source>
        <dbReference type="ARBA" id="ARBA00022630"/>
    </source>
</evidence>
<evidence type="ECO:0000256" key="1">
    <source>
        <dbReference type="ARBA" id="ARBA00022448"/>
    </source>
</evidence>
<organism evidence="9 10">
    <name type="scientific">Phocaeicola massiliensis B84634 = Timone 84634 = DSM 17679 = JCM 13223</name>
    <dbReference type="NCBI Taxonomy" id="1121098"/>
    <lineage>
        <taxon>Bacteria</taxon>
        <taxon>Pseudomonadati</taxon>
        <taxon>Bacteroidota</taxon>
        <taxon>Bacteroidia</taxon>
        <taxon>Bacteroidales</taxon>
        <taxon>Bacteroidaceae</taxon>
        <taxon>Phocaeicola</taxon>
    </lineage>
</organism>
<dbReference type="NCBIfam" id="TIGR01947">
    <property type="entry name" value="rnfG"/>
    <property type="match status" value="1"/>
</dbReference>
<dbReference type="Proteomes" id="UP000017831">
    <property type="component" value="Unassembled WGS sequence"/>
</dbReference>
<dbReference type="RefSeq" id="WP_005937410.1">
    <property type="nucleotide sequence ID" value="NZ_KB890321.1"/>
</dbReference>
<evidence type="ECO:0000259" key="8">
    <source>
        <dbReference type="SMART" id="SM00900"/>
    </source>
</evidence>
<protein>
    <recommendedName>
        <fullName evidence="6">Ion-translocating oxidoreductase complex subunit G</fullName>
        <ecNumber evidence="6">7.-.-.-</ecNumber>
    </recommendedName>
    <alternativeName>
        <fullName evidence="6">Rnf electron transport complex subunit G</fullName>
    </alternativeName>
</protein>
<dbReference type="PANTHER" id="PTHR36118:SF1">
    <property type="entry name" value="ION-TRANSLOCATING OXIDOREDUCTASE COMPLEX SUBUNIT G"/>
    <property type="match status" value="1"/>
</dbReference>
<keyword evidence="3 6" id="KW-0285">Flavoprotein</keyword>
<evidence type="ECO:0000256" key="6">
    <source>
        <dbReference type="HAMAP-Rule" id="MF_00479"/>
    </source>
</evidence>